<evidence type="ECO:0000313" key="2">
    <source>
        <dbReference type="EMBL" id="MDM8334179.1"/>
    </source>
</evidence>
<reference evidence="2" key="1">
    <citation type="submission" date="2023-06" db="EMBL/GenBank/DDBJ databases">
        <title>Identification and characterization of horizontal gene transfer across gut microbiota members of farm animals based on homology search.</title>
        <authorList>
            <person name="Schwarzerova J."/>
            <person name="Nykrynova M."/>
            <person name="Jureckova K."/>
            <person name="Cejkova D."/>
            <person name="Rychlik I."/>
        </authorList>
    </citation>
    <scope>NUCLEOTIDE SEQUENCE</scope>
    <source>
        <strain evidence="2">105_WCHN</strain>
    </source>
</reference>
<accession>A0ABT7VQ27</accession>
<dbReference type="InterPro" id="IPR012454">
    <property type="entry name" value="DUF1659"/>
</dbReference>
<gene>
    <name evidence="2" type="ORF">QUW46_06295</name>
</gene>
<keyword evidence="3" id="KW-1185">Reference proteome</keyword>
<organism evidence="2 3">
    <name type="scientific">Limosilactobacillus panis</name>
    <dbReference type="NCBI Taxonomy" id="47493"/>
    <lineage>
        <taxon>Bacteria</taxon>
        <taxon>Bacillati</taxon>
        <taxon>Bacillota</taxon>
        <taxon>Bacilli</taxon>
        <taxon>Lactobacillales</taxon>
        <taxon>Lactobacillaceae</taxon>
        <taxon>Limosilactobacillus</taxon>
    </lineage>
</organism>
<dbReference type="Pfam" id="PF07872">
    <property type="entry name" value="DUF1659"/>
    <property type="match status" value="1"/>
</dbReference>
<proteinExistence type="predicted"/>
<evidence type="ECO:0000313" key="3">
    <source>
        <dbReference type="Proteomes" id="UP001529423"/>
    </source>
</evidence>
<name>A0ABT7VQ27_9LACO</name>
<evidence type="ECO:0000259" key="1">
    <source>
        <dbReference type="Pfam" id="PF07872"/>
    </source>
</evidence>
<protein>
    <recommendedName>
        <fullName evidence="1">DUF1659 domain-containing protein</fullName>
    </recommendedName>
</protein>
<dbReference type="Proteomes" id="UP001529423">
    <property type="component" value="Unassembled WGS sequence"/>
</dbReference>
<comment type="caution">
    <text evidence="2">The sequence shown here is derived from an EMBL/GenBank/DDBJ whole genome shotgun (WGS) entry which is preliminary data.</text>
</comment>
<dbReference type="RefSeq" id="WP_289560517.1">
    <property type="nucleotide sequence ID" value="NZ_JAUDEO010000033.1"/>
</dbReference>
<dbReference type="EMBL" id="JAUDEO010000033">
    <property type="protein sequence ID" value="MDM8334179.1"/>
    <property type="molecule type" value="Genomic_DNA"/>
</dbReference>
<sequence>MSMERQFKSAKLQLTLVGDKHPKGAKHLLNNVANGLTSEQLDLITTAMESLTTEKCTDSNIITTEEFIAE</sequence>
<reference evidence="2" key="2">
    <citation type="submission" date="2023-06" db="EMBL/GenBank/DDBJ databases">
        <authorList>
            <person name="Zeman M."/>
            <person name="Kubasova T."/>
            <person name="Jahodarova E."/>
            <person name="Nykrynova M."/>
            <person name="Rychlik I."/>
        </authorList>
    </citation>
    <scope>NUCLEOTIDE SEQUENCE</scope>
    <source>
        <strain evidence="2">105_WCHN</strain>
    </source>
</reference>
<feature type="domain" description="DUF1659" evidence="1">
    <location>
        <begin position="4"/>
        <end position="67"/>
    </location>
</feature>